<protein>
    <submittedName>
        <fullName evidence="1">Uncharacterized protein</fullName>
    </submittedName>
</protein>
<dbReference type="PATRIC" id="fig|1631356.3.peg.1007"/>
<accession>A0A0L6CGR2</accession>
<evidence type="ECO:0000313" key="2">
    <source>
        <dbReference type="Proteomes" id="UP000037397"/>
    </source>
</evidence>
<proteinExistence type="predicted"/>
<comment type="caution">
    <text evidence="1">The sequence shown here is derived from an EMBL/GenBank/DDBJ whole genome shotgun (WGS) entry which is preliminary data.</text>
</comment>
<name>A0A0L6CGR2_9MICO</name>
<dbReference type="Proteomes" id="UP000037397">
    <property type="component" value="Unassembled WGS sequence"/>
</dbReference>
<dbReference type="AlphaFoldDB" id="A0A0L6CGR2"/>
<keyword evidence="2" id="KW-1185">Reference proteome</keyword>
<gene>
    <name evidence="1" type="ORF">VV01_05310</name>
</gene>
<dbReference type="EMBL" id="LAIR01000002">
    <property type="protein sequence ID" value="KNX36703.1"/>
    <property type="molecule type" value="Genomic_DNA"/>
</dbReference>
<evidence type="ECO:0000313" key="1">
    <source>
        <dbReference type="EMBL" id="KNX36703.1"/>
    </source>
</evidence>
<sequence>MTLVMLSTGSAGSYDGPGRGAEVTVGGCGVPDGRGDVVPGAVRSGSGAGGIGRVRVAVGSFGSSVGRAVLGSGSGVRVEVGDGAVLVLAVGSVVGEAVVVVVVDGGGVEVDARADEVLRVLVAMAANSGRVTRTARRIARRGPVMATF</sequence>
<reference evidence="2" key="1">
    <citation type="submission" date="2015-03" db="EMBL/GenBank/DDBJ databases">
        <title>Luteipulveratus halotolerans sp. nov., a novel actinobacterium (Dermacoccaceae) from Sarawak, Malaysia.</title>
        <authorList>
            <person name="Juboi H."/>
            <person name="Basik A."/>
            <person name="Shamsul S.S."/>
            <person name="Arnold P."/>
            <person name="Schmitt E.K."/>
            <person name="Sanglier J.-J."/>
            <person name="Yeo T."/>
        </authorList>
    </citation>
    <scope>NUCLEOTIDE SEQUENCE [LARGE SCALE GENOMIC DNA]</scope>
    <source>
        <strain evidence="2">C296001</strain>
    </source>
</reference>
<organism evidence="1 2">
    <name type="scientific">Luteipulveratus halotolerans</name>
    <dbReference type="NCBI Taxonomy" id="1631356"/>
    <lineage>
        <taxon>Bacteria</taxon>
        <taxon>Bacillati</taxon>
        <taxon>Actinomycetota</taxon>
        <taxon>Actinomycetes</taxon>
        <taxon>Micrococcales</taxon>
        <taxon>Dermacoccaceae</taxon>
        <taxon>Luteipulveratus</taxon>
    </lineage>
</organism>